<keyword evidence="5" id="KW-0206">Cytoskeleton</keyword>
<proteinExistence type="inferred from homology"/>
<evidence type="ECO:0000256" key="3">
    <source>
        <dbReference type="ARBA" id="ARBA00022490"/>
    </source>
</evidence>
<evidence type="ECO:0000256" key="1">
    <source>
        <dbReference type="ARBA" id="ARBA00004245"/>
    </source>
</evidence>
<comment type="subcellular location">
    <subcellularLocation>
        <location evidence="1">Cytoplasm</location>
        <location evidence="1">Cytoskeleton</location>
    </subcellularLocation>
</comment>
<dbReference type="InterPro" id="IPR026165">
    <property type="entry name" value="CKAP2_fam"/>
</dbReference>
<dbReference type="GeneTree" id="ENSGT00530000063691"/>
<comment type="similarity">
    <text evidence="2">Belongs to the CKAP2 family.</text>
</comment>
<evidence type="ECO:0000259" key="7">
    <source>
        <dbReference type="Pfam" id="PF15297"/>
    </source>
</evidence>
<keyword evidence="9" id="KW-1185">Reference proteome</keyword>
<dbReference type="PANTHER" id="PTHR16076:SF8">
    <property type="entry name" value="CYTOSKELETON-ASSOCIATED PROTEIN 2"/>
    <property type="match status" value="1"/>
</dbReference>
<evidence type="ECO:0000313" key="9">
    <source>
        <dbReference type="Proteomes" id="UP000233040"/>
    </source>
</evidence>
<feature type="region of interest" description="Disordered" evidence="6">
    <location>
        <begin position="1"/>
        <end position="24"/>
    </location>
</feature>
<reference evidence="8" key="1">
    <citation type="submission" date="2025-08" db="UniProtKB">
        <authorList>
            <consortium name="Ensembl"/>
        </authorList>
    </citation>
    <scope>IDENTIFICATION</scope>
</reference>
<dbReference type="PANTHER" id="PTHR16076">
    <property type="entry name" value="CYTOSKELETON ASSOCIATED PROTEIN 2-RELATED"/>
    <property type="match status" value="1"/>
</dbReference>
<evidence type="ECO:0000256" key="6">
    <source>
        <dbReference type="SAM" id="MobiDB-lite"/>
    </source>
</evidence>
<feature type="region of interest" description="Disordered" evidence="6">
    <location>
        <begin position="40"/>
        <end position="60"/>
    </location>
</feature>
<keyword evidence="3" id="KW-0963">Cytoplasm</keyword>
<reference evidence="8" key="2">
    <citation type="submission" date="2025-09" db="UniProtKB">
        <authorList>
            <consortium name="Ensembl"/>
        </authorList>
    </citation>
    <scope>IDENTIFICATION</scope>
</reference>
<evidence type="ECO:0000256" key="5">
    <source>
        <dbReference type="ARBA" id="ARBA00023212"/>
    </source>
</evidence>
<evidence type="ECO:0000256" key="2">
    <source>
        <dbReference type="ARBA" id="ARBA00009468"/>
    </source>
</evidence>
<name>A0A2K5S7C4_CEBIM</name>
<dbReference type="GO" id="GO:0015630">
    <property type="term" value="C:microtubule cytoskeleton"/>
    <property type="evidence" value="ECO:0007669"/>
    <property type="project" value="TreeGrafter"/>
</dbReference>
<protein>
    <recommendedName>
        <fullName evidence="7">Cytoskeleton-associated protein 2 C-terminal domain-containing protein</fullName>
    </recommendedName>
</protein>
<dbReference type="Pfam" id="PF15297">
    <property type="entry name" value="CKAP2_C"/>
    <property type="match status" value="1"/>
</dbReference>
<organism evidence="8 9">
    <name type="scientific">Cebus imitator</name>
    <name type="common">Panamanian white-faced capuchin</name>
    <name type="synonym">Cebus capucinus imitator</name>
    <dbReference type="NCBI Taxonomy" id="2715852"/>
    <lineage>
        <taxon>Eukaryota</taxon>
        <taxon>Metazoa</taxon>
        <taxon>Chordata</taxon>
        <taxon>Craniata</taxon>
        <taxon>Vertebrata</taxon>
        <taxon>Euteleostomi</taxon>
        <taxon>Mammalia</taxon>
        <taxon>Eutheria</taxon>
        <taxon>Euarchontoglires</taxon>
        <taxon>Primates</taxon>
        <taxon>Haplorrhini</taxon>
        <taxon>Platyrrhini</taxon>
        <taxon>Cebidae</taxon>
        <taxon>Cebinae</taxon>
        <taxon>Cebus</taxon>
    </lineage>
</organism>
<feature type="domain" description="Cytoskeleton-associated protein 2 C-terminal" evidence="7">
    <location>
        <begin position="260"/>
        <end position="519"/>
    </location>
</feature>
<dbReference type="AlphaFoldDB" id="A0A2K5S7C4"/>
<keyword evidence="4" id="KW-0597">Phosphoprotein</keyword>
<dbReference type="Proteomes" id="UP000233040">
    <property type="component" value="Unassembled WGS sequence"/>
</dbReference>
<accession>A0A2K5S7C4</accession>
<evidence type="ECO:0000313" key="8">
    <source>
        <dbReference type="Ensembl" id="ENSCCAP00000036284.1"/>
    </source>
</evidence>
<sequence>MSTPALPPSQKAQSAFKEQRKQKLQEHLLRRKTLFAYKQENEMLSSSRGQRAGTSEDQVQKGTKVLKLKTKMADKENVKRPAESENSTIVGRNCIPLKPSNELTNSTIVIDTHKPKDSNETLQLLLTEDDPQSQHMTLSQAFHLKNNNANMPKKPVLGSYCGQIVQSKVNSFRKPLQVKDESSAATKKLSTTVPKATKPQFVNTSSVTVKSNRSSSMTATTKSLEVITVIPRTLVKTSSCQDIIRSKALLRSIATEVVARPASLSNDKLIEKLKPIDQRRHTIGKATVGRSAHPKETTEDRKARLSEWKAGKGRVLKRPPNSVVIKHEPEGQKEKPVGSFWTTMAEEDEQRLFTEKVNNTFSECLNLINEGCPKEGILVKVNDLIKNIPDAKKLVKYWICLLRMEPITSPVENIIAIYEKAILAGAQPIEEMRHTIVDILTMKSQEKVNLKENTEKTCATKELVTEVSIEDTGVDVEPEKLEIESKHHRNVLLQDCEKEQDSKTKDPTHDIKTPNTEMRTKQLTELGRQTEAFVCRPNAALCRMYSED</sequence>
<dbReference type="Ensembl" id="ENSCCAT00000054071.1">
    <property type="protein sequence ID" value="ENSCCAP00000036284.1"/>
    <property type="gene ID" value="ENSCCAG00000036066.1"/>
</dbReference>
<feature type="compositionally biased region" description="Polar residues" evidence="6">
    <location>
        <begin position="42"/>
        <end position="60"/>
    </location>
</feature>
<dbReference type="InterPro" id="IPR029197">
    <property type="entry name" value="CKAP2_C"/>
</dbReference>
<dbReference type="GO" id="GO:0007026">
    <property type="term" value="P:negative regulation of microtubule depolymerization"/>
    <property type="evidence" value="ECO:0007669"/>
    <property type="project" value="TreeGrafter"/>
</dbReference>
<dbReference type="OMA" id="QESTEIC"/>
<dbReference type="STRING" id="9516.ENSCCAP00000036284"/>
<evidence type="ECO:0000256" key="4">
    <source>
        <dbReference type="ARBA" id="ARBA00022553"/>
    </source>
</evidence>